<dbReference type="Gene3D" id="2.30.30.40">
    <property type="entry name" value="SH3 Domains"/>
    <property type="match status" value="5"/>
</dbReference>
<gene>
    <name evidence="6" type="ORF">SAMN05518684_12518</name>
</gene>
<dbReference type="AlphaFoldDB" id="A0A1H9X557"/>
<dbReference type="CDD" id="cd02696">
    <property type="entry name" value="MurNAc-LAA"/>
    <property type="match status" value="1"/>
</dbReference>
<dbReference type="SUPFAM" id="SSF53187">
    <property type="entry name" value="Zn-dependent exopeptidases"/>
    <property type="match status" value="1"/>
</dbReference>
<dbReference type="SUPFAM" id="SSF50044">
    <property type="entry name" value="SH3-domain"/>
    <property type="match status" value="2"/>
</dbReference>
<feature type="compositionally biased region" description="Low complexity" evidence="3">
    <location>
        <begin position="251"/>
        <end position="271"/>
    </location>
</feature>
<dbReference type="SMART" id="SM00646">
    <property type="entry name" value="Ami_3"/>
    <property type="match status" value="1"/>
</dbReference>
<feature type="region of interest" description="Disordered" evidence="3">
    <location>
        <begin position="331"/>
        <end position="351"/>
    </location>
</feature>
<feature type="chain" id="PRO_5039295554" evidence="4">
    <location>
        <begin position="22"/>
        <end position="601"/>
    </location>
</feature>
<keyword evidence="7" id="KW-1185">Reference proteome</keyword>
<evidence type="ECO:0000256" key="1">
    <source>
        <dbReference type="ARBA" id="ARBA00022801"/>
    </source>
</evidence>
<feature type="region of interest" description="Disordered" evidence="3">
    <location>
        <begin position="251"/>
        <end position="272"/>
    </location>
</feature>
<reference evidence="7" key="1">
    <citation type="submission" date="2016-10" db="EMBL/GenBank/DDBJ databases">
        <authorList>
            <person name="Varghese N."/>
            <person name="Submissions S."/>
        </authorList>
    </citation>
    <scope>NUCLEOTIDE SEQUENCE [LARGE SCALE GENOMIC DNA]</scope>
    <source>
        <strain evidence="7">S9</strain>
    </source>
</reference>
<evidence type="ECO:0000256" key="3">
    <source>
        <dbReference type="SAM" id="MobiDB-lite"/>
    </source>
</evidence>
<dbReference type="InterPro" id="IPR002508">
    <property type="entry name" value="MurNAc-LAA_cat"/>
</dbReference>
<feature type="region of interest" description="Disordered" evidence="3">
    <location>
        <begin position="170"/>
        <end position="194"/>
    </location>
</feature>
<feature type="domain" description="SH3b" evidence="5">
    <location>
        <begin position="349"/>
        <end position="411"/>
    </location>
</feature>
<proteinExistence type="predicted"/>
<dbReference type="GO" id="GO:0071555">
    <property type="term" value="P:cell wall organization"/>
    <property type="evidence" value="ECO:0007669"/>
    <property type="project" value="UniProtKB-KW"/>
</dbReference>
<evidence type="ECO:0000313" key="6">
    <source>
        <dbReference type="EMBL" id="SES41285.1"/>
    </source>
</evidence>
<dbReference type="PANTHER" id="PTHR34408">
    <property type="entry name" value="FAMILY PROTEIN, PUTATIVE-RELATED"/>
    <property type="match status" value="1"/>
</dbReference>
<feature type="domain" description="SH3b" evidence="5">
    <location>
        <begin position="108"/>
        <end position="170"/>
    </location>
</feature>
<dbReference type="PIRSF" id="PIRSF037846">
    <property type="entry name" value="Autolysin_YrvJ_prd"/>
    <property type="match status" value="1"/>
</dbReference>
<dbReference type="EMBL" id="FOGT01000025">
    <property type="protein sequence ID" value="SES41285.1"/>
    <property type="molecule type" value="Genomic_DNA"/>
</dbReference>
<feature type="domain" description="SH3b" evidence="5">
    <location>
        <begin position="34"/>
        <end position="96"/>
    </location>
</feature>
<name>A0A1H9X557_9BACI</name>
<dbReference type="PROSITE" id="PS51781">
    <property type="entry name" value="SH3B"/>
    <property type="match status" value="5"/>
</dbReference>
<dbReference type="InterPro" id="IPR003646">
    <property type="entry name" value="SH3-like_bac-type"/>
</dbReference>
<dbReference type="Pfam" id="PF01520">
    <property type="entry name" value="Amidase_3"/>
    <property type="match status" value="1"/>
</dbReference>
<feature type="signal peptide" evidence="4">
    <location>
        <begin position="1"/>
        <end position="21"/>
    </location>
</feature>
<evidence type="ECO:0000259" key="5">
    <source>
        <dbReference type="PROSITE" id="PS51781"/>
    </source>
</evidence>
<dbReference type="SMART" id="SM00287">
    <property type="entry name" value="SH3b"/>
    <property type="match status" value="5"/>
</dbReference>
<dbReference type="OrthoDB" id="9806267at2"/>
<organism evidence="6 7">
    <name type="scientific">Salipaludibacillus aurantiacus</name>
    <dbReference type="NCBI Taxonomy" id="1601833"/>
    <lineage>
        <taxon>Bacteria</taxon>
        <taxon>Bacillati</taxon>
        <taxon>Bacillota</taxon>
        <taxon>Bacilli</taxon>
        <taxon>Bacillales</taxon>
        <taxon>Bacillaceae</taxon>
    </lineage>
</organism>
<dbReference type="Gene3D" id="3.40.630.40">
    <property type="entry name" value="Zn-dependent exopeptidases"/>
    <property type="match status" value="1"/>
</dbReference>
<feature type="domain" description="SH3b" evidence="5">
    <location>
        <begin position="188"/>
        <end position="250"/>
    </location>
</feature>
<dbReference type="GO" id="GO:0009253">
    <property type="term" value="P:peptidoglycan catabolic process"/>
    <property type="evidence" value="ECO:0007669"/>
    <property type="project" value="InterPro"/>
</dbReference>
<feature type="compositionally biased region" description="Low complexity" evidence="3">
    <location>
        <begin position="172"/>
        <end position="186"/>
    </location>
</feature>
<dbReference type="InterPro" id="IPR052354">
    <property type="entry name" value="Cell_Wall_Dynamics_Protein"/>
</dbReference>
<evidence type="ECO:0000256" key="2">
    <source>
        <dbReference type="ARBA" id="ARBA00023316"/>
    </source>
</evidence>
<keyword evidence="4" id="KW-0732">Signal</keyword>
<evidence type="ECO:0000313" key="7">
    <source>
        <dbReference type="Proteomes" id="UP000198571"/>
    </source>
</evidence>
<accession>A0A1H9X557</accession>
<dbReference type="InterPro" id="IPR036028">
    <property type="entry name" value="SH3-like_dom_sf"/>
</dbReference>
<dbReference type="GO" id="GO:0008745">
    <property type="term" value="F:N-acetylmuramoyl-L-alanine amidase activity"/>
    <property type="evidence" value="ECO:0007669"/>
    <property type="project" value="InterPro"/>
</dbReference>
<sequence>MKKTVLLFLAFILAFSFFKELDFQQPHHVHAQSVEKGEITANSLNIRSKPTTNSGIIGGYFRGASVELHEKTGSWYKVRYNNQWGYIHSSHVKVTSSSSAGNSSSQAIGSGEVTASSLNVRVSASTSSRVMSRLSRGTKVDLFEQSGDWYKIKAGNSWGYIHSSHVRTAGLSSNRGSSGSSQTSNSPIGTGEVTASNLNVRASATTSSSIISSLRRGAKVDLHEKSGDWYKIKVGSNWGYIHSSYVKASGQSSGTGSSGSSQDTSSATGSGEITASSLNVRASASTSSQTITRLSRGTKIDLFGKTGDWYKIKVGSGWGYIHSSFVRTSGTSSSSDSSSGSSSNSNASLGTGQITATSLNVRESASTDSRIISRLSRGTEVQLHEQSGDFYKIKSGNSWGYIHGSYVRLASQSSGSSGGGSGSLNGKTIFIDPGHGGRDPGAVAGNVYESHIVLAISQKLKAALEREGARVVMSRTNDSFVTIGNRVSQANQSGADLFISVHANSFPSPSVNGSEVLYSETRAPAQSRRLAQEIQASIAGGMNMRDRGVVRRNLQVLTGPTMPAVLIEPGFISNTADLEKLLNQQDKLVNEIVKGINNYYR</sequence>
<keyword evidence="1" id="KW-0378">Hydrolase</keyword>
<feature type="domain" description="SH3b" evidence="5">
    <location>
        <begin position="268"/>
        <end position="330"/>
    </location>
</feature>
<feature type="compositionally biased region" description="Low complexity" evidence="3">
    <location>
        <begin position="331"/>
        <end position="348"/>
    </location>
</feature>
<dbReference type="Proteomes" id="UP000198571">
    <property type="component" value="Unassembled WGS sequence"/>
</dbReference>
<dbReference type="Pfam" id="PF08239">
    <property type="entry name" value="SH3_3"/>
    <property type="match status" value="5"/>
</dbReference>
<evidence type="ECO:0000256" key="4">
    <source>
        <dbReference type="SAM" id="SignalP"/>
    </source>
</evidence>
<dbReference type="PANTHER" id="PTHR34408:SF1">
    <property type="entry name" value="GLYCOSYL HYDROLASE FAMILY 19 DOMAIN-CONTAINING PROTEIN HI_1415"/>
    <property type="match status" value="1"/>
</dbReference>
<protein>
    <submittedName>
        <fullName evidence="6">N-acetylmuramoyl-L-alanine amidase</fullName>
    </submittedName>
</protein>
<keyword evidence="2" id="KW-0961">Cell wall biogenesis/degradation</keyword>
<dbReference type="InterPro" id="IPR017293">
    <property type="entry name" value="N-acetylmuramoyl-L-ala_amidase"/>
</dbReference>
<dbReference type="RefSeq" id="WP_143051266.1">
    <property type="nucleotide sequence ID" value="NZ_FOGT01000025.1"/>
</dbReference>
<dbReference type="STRING" id="1601833.SAMN05518684_12518"/>